<organism evidence="11 12">
    <name type="scientific">Clonostachys rhizophaga</name>
    <dbReference type="NCBI Taxonomy" id="160324"/>
    <lineage>
        <taxon>Eukaryota</taxon>
        <taxon>Fungi</taxon>
        <taxon>Dikarya</taxon>
        <taxon>Ascomycota</taxon>
        <taxon>Pezizomycotina</taxon>
        <taxon>Sordariomycetes</taxon>
        <taxon>Hypocreomycetidae</taxon>
        <taxon>Hypocreales</taxon>
        <taxon>Bionectriaceae</taxon>
        <taxon>Clonostachys</taxon>
    </lineage>
</organism>
<comment type="caution">
    <text evidence="11">The sequence shown here is derived from an EMBL/GenBank/DDBJ whole genome shotgun (WGS) entry which is preliminary data.</text>
</comment>
<evidence type="ECO:0000256" key="5">
    <source>
        <dbReference type="ARBA" id="ARBA00022771"/>
    </source>
</evidence>
<dbReference type="InterPro" id="IPR015408">
    <property type="entry name" value="Znf_Mcm10/DnaG"/>
</dbReference>
<reference evidence="11" key="1">
    <citation type="submission" date="2021-10" db="EMBL/GenBank/DDBJ databases">
        <authorList>
            <person name="Piombo E."/>
        </authorList>
    </citation>
    <scope>NUCLEOTIDE SEQUENCE</scope>
</reference>
<comment type="similarity">
    <text evidence="2">Belongs to the MCM10 family.</text>
</comment>
<sequence length="764" mass="84357">MPPGRAPEVQWPPRSPRDALLSTPGGRSRYQKMISETSPSSPSRNPQRAVSPSPGGDAMDIDDDDDEETLQLKLQELQAKLKLKKLQNARARASGVAATQQMTQDLRSGFLGEHRQSPAGPMVFGGSIHPTPQNEVLVPVSPIRRRQEPPVQTSPRRVQLGIDKGLKARDVSLKRAPVFKRQKIGNEMGQSDGYLRTSRSSSVSGGSFSMPARPLSFSERMAGARSQEVQNAERRQQVQTSRSESFGIGREEMEKFKSSAIDIPDEPMKAPSFSRDEVLSNKWSASGGLKRSNTTTGVISETRKDRRLSHSKDMSSNNSESEPASFEAFSGYHLSRRILPHTVLARHISGKKVMSVKDLLRNVKAPDFSLPDVEQDIVVFGIVAKKSEPRAHKAAPAKNGLKPEDRGSYMVINIVDLDYEVDLFLFNSGFARFWKITEGTVVSILNPNIMPPPPGRQDTGRFSLVINSDQDTILEIGISRDLGYCQTVKKDGKPCGAWVNKKRTHFCEFHTNEAVQKSKTSRIEMSTGSGFGSGEKKKLPRYPPNASQTKQVPGNYDWETKTRWFISRSMSSADLIDGKDQAIDRKEKEAQLQRSLAAKERERDMMKKLGRIGGGAGKEYMQLSAKRTPGARVSPASSSAHARTAPSASEQTQTALESLGLHNRDREIHLSSIKRKRPASSQAGSVGSSSASFGWGAGLKEKLARMKDGEKLRNQAEGQNLVEKQTRFVTEKGIRLAGRESIGNLSERQITLDDDDDDELIIIK</sequence>
<keyword evidence="12" id="KW-1185">Reference proteome</keyword>
<dbReference type="PANTHER" id="PTHR13454">
    <property type="entry name" value="PROTEIN MCM10 HOMOLOG"/>
    <property type="match status" value="1"/>
</dbReference>
<feature type="compositionally biased region" description="Basic and acidic residues" evidence="8">
    <location>
        <begin position="301"/>
        <end position="313"/>
    </location>
</feature>
<feature type="region of interest" description="Disordered" evidence="8">
    <location>
        <begin position="189"/>
        <end position="213"/>
    </location>
</feature>
<evidence type="ECO:0000313" key="11">
    <source>
        <dbReference type="EMBL" id="CAH0018483.1"/>
    </source>
</evidence>
<feature type="compositionally biased region" description="Low complexity" evidence="8">
    <location>
        <begin position="679"/>
        <end position="691"/>
    </location>
</feature>
<dbReference type="Pfam" id="PF22379">
    <property type="entry name" value="OB_MCM10"/>
    <property type="match status" value="1"/>
</dbReference>
<dbReference type="EMBL" id="CABFNQ020000533">
    <property type="protein sequence ID" value="CAH0018483.1"/>
    <property type="molecule type" value="Genomic_DNA"/>
</dbReference>
<dbReference type="FunFam" id="2.40.50.140:FF:000174">
    <property type="entry name" value="DNA replication licensing factor mcm10"/>
    <property type="match status" value="1"/>
</dbReference>
<feature type="compositionally biased region" description="Acidic residues" evidence="8">
    <location>
        <begin position="59"/>
        <end position="69"/>
    </location>
</feature>
<feature type="region of interest" description="Disordered" evidence="8">
    <location>
        <begin position="624"/>
        <end position="691"/>
    </location>
</feature>
<evidence type="ECO:0000256" key="4">
    <source>
        <dbReference type="ARBA" id="ARBA00022723"/>
    </source>
</evidence>
<keyword evidence="7" id="KW-0539">Nucleus</keyword>
<feature type="domain" description="Zinc finger Mcm10/DnaG-type" evidence="9">
    <location>
        <begin position="477"/>
        <end position="522"/>
    </location>
</feature>
<evidence type="ECO:0000256" key="8">
    <source>
        <dbReference type="SAM" id="MobiDB-lite"/>
    </source>
</evidence>
<evidence type="ECO:0000313" key="12">
    <source>
        <dbReference type="Proteomes" id="UP000696573"/>
    </source>
</evidence>
<evidence type="ECO:0000259" key="10">
    <source>
        <dbReference type="Pfam" id="PF22379"/>
    </source>
</evidence>
<feature type="region of interest" description="Disordered" evidence="8">
    <location>
        <begin position="518"/>
        <end position="553"/>
    </location>
</feature>
<evidence type="ECO:0000256" key="2">
    <source>
        <dbReference type="ARBA" id="ARBA00009679"/>
    </source>
</evidence>
<evidence type="ECO:0000256" key="3">
    <source>
        <dbReference type="ARBA" id="ARBA00022705"/>
    </source>
</evidence>
<proteinExistence type="inferred from homology"/>
<evidence type="ECO:0000256" key="7">
    <source>
        <dbReference type="ARBA" id="ARBA00023242"/>
    </source>
</evidence>
<evidence type="ECO:0008006" key="13">
    <source>
        <dbReference type="Google" id="ProtNLM"/>
    </source>
</evidence>
<feature type="compositionally biased region" description="Polar residues" evidence="8">
    <location>
        <begin position="34"/>
        <end position="50"/>
    </location>
</feature>
<dbReference type="InterPro" id="IPR040184">
    <property type="entry name" value="Mcm10"/>
</dbReference>
<keyword evidence="6" id="KW-0862">Zinc</keyword>
<dbReference type="AlphaFoldDB" id="A0A9N9V867"/>
<dbReference type="GO" id="GO:0003688">
    <property type="term" value="F:DNA replication origin binding"/>
    <property type="evidence" value="ECO:0007669"/>
    <property type="project" value="TreeGrafter"/>
</dbReference>
<dbReference type="OrthoDB" id="273123at2759"/>
<feature type="region of interest" description="Disordered" evidence="8">
    <location>
        <begin position="285"/>
        <end position="323"/>
    </location>
</feature>
<feature type="compositionally biased region" description="Low complexity" evidence="8">
    <location>
        <begin position="198"/>
        <end position="209"/>
    </location>
</feature>
<dbReference type="Pfam" id="PF09329">
    <property type="entry name" value="zf-primase"/>
    <property type="match status" value="1"/>
</dbReference>
<protein>
    <recommendedName>
        <fullName evidence="13">Zinc finger Mcm10/DnaG-type domain-containing protein</fullName>
    </recommendedName>
</protein>
<evidence type="ECO:0000256" key="1">
    <source>
        <dbReference type="ARBA" id="ARBA00004123"/>
    </source>
</evidence>
<feature type="region of interest" description="Disordered" evidence="8">
    <location>
        <begin position="1"/>
        <end position="71"/>
    </location>
</feature>
<feature type="compositionally biased region" description="Polar residues" evidence="8">
    <location>
        <begin position="518"/>
        <end position="528"/>
    </location>
</feature>
<dbReference type="GO" id="GO:0006270">
    <property type="term" value="P:DNA replication initiation"/>
    <property type="evidence" value="ECO:0007669"/>
    <property type="project" value="InterPro"/>
</dbReference>
<dbReference type="InterPro" id="IPR055065">
    <property type="entry name" value="OB_MCM10"/>
</dbReference>
<dbReference type="InterPro" id="IPR012340">
    <property type="entry name" value="NA-bd_OB-fold"/>
</dbReference>
<dbReference type="GO" id="GO:0043596">
    <property type="term" value="C:nuclear replication fork"/>
    <property type="evidence" value="ECO:0007669"/>
    <property type="project" value="TreeGrafter"/>
</dbReference>
<gene>
    <name evidence="11" type="ORF">CRHIZ90672A_00009167</name>
</gene>
<feature type="compositionally biased region" description="Polar residues" evidence="8">
    <location>
        <begin position="635"/>
        <end position="656"/>
    </location>
</feature>
<dbReference type="GO" id="GO:0003697">
    <property type="term" value="F:single-stranded DNA binding"/>
    <property type="evidence" value="ECO:0007669"/>
    <property type="project" value="InterPro"/>
</dbReference>
<dbReference type="PANTHER" id="PTHR13454:SF11">
    <property type="entry name" value="PROTEIN MCM10 HOMOLOG"/>
    <property type="match status" value="1"/>
</dbReference>
<keyword evidence="5" id="KW-0863">Zinc-finger</keyword>
<evidence type="ECO:0000256" key="6">
    <source>
        <dbReference type="ARBA" id="ARBA00022833"/>
    </source>
</evidence>
<evidence type="ECO:0000259" key="9">
    <source>
        <dbReference type="Pfam" id="PF09329"/>
    </source>
</evidence>
<keyword evidence="4" id="KW-0479">Metal-binding</keyword>
<name>A0A9N9V867_9HYPO</name>
<feature type="domain" description="MCM10 OB-fold" evidence="10">
    <location>
        <begin position="329"/>
        <end position="469"/>
    </location>
</feature>
<dbReference type="Gene3D" id="2.40.50.140">
    <property type="entry name" value="Nucleic acid-binding proteins"/>
    <property type="match status" value="1"/>
</dbReference>
<dbReference type="GO" id="GO:0008270">
    <property type="term" value="F:zinc ion binding"/>
    <property type="evidence" value="ECO:0007669"/>
    <property type="project" value="UniProtKB-KW"/>
</dbReference>
<keyword evidence="3" id="KW-0235">DNA replication</keyword>
<accession>A0A9N9V867</accession>
<dbReference type="Proteomes" id="UP000696573">
    <property type="component" value="Unassembled WGS sequence"/>
</dbReference>
<comment type="subcellular location">
    <subcellularLocation>
        <location evidence="1">Nucleus</location>
    </subcellularLocation>
</comment>